<evidence type="ECO:0000313" key="2">
    <source>
        <dbReference type="EMBL" id="MDQ2583646.1"/>
    </source>
</evidence>
<protein>
    <submittedName>
        <fullName evidence="2">Uncharacterized protein</fullName>
    </submittedName>
</protein>
<keyword evidence="3" id="KW-1185">Reference proteome</keyword>
<dbReference type="Proteomes" id="UP001225605">
    <property type="component" value="Unassembled WGS sequence"/>
</dbReference>
<feature type="region of interest" description="Disordered" evidence="1">
    <location>
        <begin position="1"/>
        <end position="39"/>
    </location>
</feature>
<sequence>MAAPDEGGVHGRTRGGRTAGRGLPADRLGPDFGATLPGERAGAITRADVRALVDRHLRGRAGSLPDAPSPRYPEVAFRSPENATRG</sequence>
<dbReference type="RefSeq" id="WP_306744755.1">
    <property type="nucleotide sequence ID" value="NZ_NSDM01000002.1"/>
</dbReference>
<name>A0ABU0WUW6_9PSEU</name>
<evidence type="ECO:0000256" key="1">
    <source>
        <dbReference type="SAM" id="MobiDB-lite"/>
    </source>
</evidence>
<gene>
    <name evidence="2" type="ORF">CKY47_06530</name>
</gene>
<proteinExistence type="predicted"/>
<comment type="caution">
    <text evidence="2">The sequence shown here is derived from an EMBL/GenBank/DDBJ whole genome shotgun (WGS) entry which is preliminary data.</text>
</comment>
<evidence type="ECO:0000313" key="3">
    <source>
        <dbReference type="Proteomes" id="UP001225605"/>
    </source>
</evidence>
<feature type="region of interest" description="Disordered" evidence="1">
    <location>
        <begin position="59"/>
        <end position="86"/>
    </location>
</feature>
<organism evidence="2 3">
    <name type="scientific">Saccharothrix yanglingensis</name>
    <dbReference type="NCBI Taxonomy" id="659496"/>
    <lineage>
        <taxon>Bacteria</taxon>
        <taxon>Bacillati</taxon>
        <taxon>Actinomycetota</taxon>
        <taxon>Actinomycetes</taxon>
        <taxon>Pseudonocardiales</taxon>
        <taxon>Pseudonocardiaceae</taxon>
        <taxon>Saccharothrix</taxon>
    </lineage>
</organism>
<accession>A0ABU0WUW6</accession>
<reference evidence="2 3" key="1">
    <citation type="submission" date="2017-06" db="EMBL/GenBank/DDBJ databases">
        <title>Cultured bacterium strain Saccharothrix yanglingensis Hhs.015.</title>
        <authorList>
            <person name="Xia Y."/>
        </authorList>
    </citation>
    <scope>NUCLEOTIDE SEQUENCE [LARGE SCALE GENOMIC DNA]</scope>
    <source>
        <strain evidence="2 3">Hhs.015</strain>
    </source>
</reference>
<dbReference type="EMBL" id="NSDM01000002">
    <property type="protein sequence ID" value="MDQ2583646.1"/>
    <property type="molecule type" value="Genomic_DNA"/>
</dbReference>